<comment type="caution">
    <text evidence="2">The sequence shown here is derived from an EMBL/GenBank/DDBJ whole genome shotgun (WGS) entry which is preliminary data.</text>
</comment>
<feature type="compositionally biased region" description="Basic residues" evidence="1">
    <location>
        <begin position="138"/>
        <end position="156"/>
    </location>
</feature>
<evidence type="ECO:0000313" key="2">
    <source>
        <dbReference type="EMBL" id="KAK1570101.1"/>
    </source>
</evidence>
<dbReference type="Proteomes" id="UP001230504">
    <property type="component" value="Unassembled WGS sequence"/>
</dbReference>
<gene>
    <name evidence="2" type="ORF">LY79DRAFT_54016</name>
</gene>
<protein>
    <submittedName>
        <fullName evidence="2">Uncharacterized protein</fullName>
    </submittedName>
</protein>
<organism evidence="2 3">
    <name type="scientific">Colletotrichum navitas</name>
    <dbReference type="NCBI Taxonomy" id="681940"/>
    <lineage>
        <taxon>Eukaryota</taxon>
        <taxon>Fungi</taxon>
        <taxon>Dikarya</taxon>
        <taxon>Ascomycota</taxon>
        <taxon>Pezizomycotina</taxon>
        <taxon>Sordariomycetes</taxon>
        <taxon>Hypocreomycetidae</taxon>
        <taxon>Glomerellales</taxon>
        <taxon>Glomerellaceae</taxon>
        <taxon>Colletotrichum</taxon>
        <taxon>Colletotrichum graminicola species complex</taxon>
    </lineage>
</organism>
<sequence length="156" mass="17708">MPNHRVPPACNHPREGERGCTKNSRLRISRQCWCDPKSKSSDETFPHRIIRTEASLSRGAPPSPPPKCTTLTTWCGLAQAVRIPGINMSQKHQTPGSGFHGGLAKNADGLDRHKDHSLFDIRLLLPTRMSRCIPRRNAPQRRSRRKRERKKKKNPP</sequence>
<dbReference type="AlphaFoldDB" id="A0AAD8PLX1"/>
<dbReference type="GeneID" id="85441089"/>
<evidence type="ECO:0000256" key="1">
    <source>
        <dbReference type="SAM" id="MobiDB-lite"/>
    </source>
</evidence>
<keyword evidence="3" id="KW-1185">Reference proteome</keyword>
<reference evidence="2" key="1">
    <citation type="submission" date="2021-06" db="EMBL/GenBank/DDBJ databases">
        <title>Comparative genomics, transcriptomics and evolutionary studies reveal genomic signatures of adaptation to plant cell wall in hemibiotrophic fungi.</title>
        <authorList>
            <consortium name="DOE Joint Genome Institute"/>
            <person name="Baroncelli R."/>
            <person name="Diaz J.F."/>
            <person name="Benocci T."/>
            <person name="Peng M."/>
            <person name="Battaglia E."/>
            <person name="Haridas S."/>
            <person name="Andreopoulos W."/>
            <person name="Labutti K."/>
            <person name="Pangilinan J."/>
            <person name="Floch G.L."/>
            <person name="Makela M.R."/>
            <person name="Henrissat B."/>
            <person name="Grigoriev I.V."/>
            <person name="Crouch J.A."/>
            <person name="De Vries R.P."/>
            <person name="Sukno S.A."/>
            <person name="Thon M.R."/>
        </authorList>
    </citation>
    <scope>NUCLEOTIDE SEQUENCE</scope>
    <source>
        <strain evidence="2">CBS 125086</strain>
    </source>
</reference>
<feature type="region of interest" description="Disordered" evidence="1">
    <location>
        <begin position="1"/>
        <end position="20"/>
    </location>
</feature>
<dbReference type="RefSeq" id="XP_060408265.1">
    <property type="nucleotide sequence ID" value="XM_060556849.1"/>
</dbReference>
<proteinExistence type="predicted"/>
<dbReference type="EMBL" id="JAHLJV010000112">
    <property type="protein sequence ID" value="KAK1570101.1"/>
    <property type="molecule type" value="Genomic_DNA"/>
</dbReference>
<accession>A0AAD8PLX1</accession>
<evidence type="ECO:0000313" key="3">
    <source>
        <dbReference type="Proteomes" id="UP001230504"/>
    </source>
</evidence>
<name>A0AAD8PLX1_9PEZI</name>
<feature type="region of interest" description="Disordered" evidence="1">
    <location>
        <begin position="130"/>
        <end position="156"/>
    </location>
</feature>